<feature type="compositionally biased region" description="Acidic residues" evidence="1">
    <location>
        <begin position="536"/>
        <end position="563"/>
    </location>
</feature>
<sequence>MAEHNGGNRGNDRGAFRGNNNSGGEPRGFRSRNDRDGNNFSRGGGPAGGGERKPYGDRDRKPFGDRPRREGDSDRRGYGDGERRQFGDRDRKPFGDRPRREGEGDRRGFGGGGDRDRKPFGDRPRREGEGDRRGFGGGGDRDRKPFGDRDRKPFGDRPRREGEGDRRGFGGGGDRDRKPFGDRPRREGEGDRRGFGGGGENRRPFGDRQDRAPRTFDRSESRSDAGRGGSGPRSFGRDRQEERPARVPNAADLRSANRPDRERSPEIDEDVTGKELDRATQHQIKTLEPKSSEWVARHLVMAGRLIDDEPELAFQHALAASRRGGRLAAVREAVGLTAYAAGHYGEALREFRTFRRISGSNVHLPVMADCERGLGRPDRALDVARSEEAQDLDAPGKVELAIVAAGARTDLGQLDAAVAELEIPQLDINRAFSYSPRLFRAYADALAAVGREDESQKWSRQAVVAENALGLGADEEPDIIDLGWDEEEEAREEAERRRMLERASKGAEAETPAAGPSEAAAGSARAAGAKSSQDSSIDDQDADYFVSDDEESDQDSVEHDELDSVPADDAGADDAGADDAAAQDHAAIQHDEDRRED</sequence>
<reference evidence="2 3" key="1">
    <citation type="submission" date="2014-12" db="EMBL/GenBank/DDBJ databases">
        <title>Genome sequencing of Arthrobacter phenanthrenivorans SWC37.</title>
        <authorList>
            <person name="Tan P.W."/>
            <person name="Chan K.-G."/>
        </authorList>
    </citation>
    <scope>NUCLEOTIDE SEQUENCE [LARGE SCALE GENOMIC DNA]</scope>
    <source>
        <strain evidence="2 3">SWC37</strain>
    </source>
</reference>
<name>A0A0B4CUI2_PSEPS</name>
<comment type="caution">
    <text evidence="2">The sequence shown here is derived from an EMBL/GenBank/DDBJ whole genome shotgun (WGS) entry which is preliminary data.</text>
</comment>
<proteinExistence type="predicted"/>
<feature type="compositionally biased region" description="Basic and acidic residues" evidence="1">
    <location>
        <begin position="50"/>
        <end position="225"/>
    </location>
</feature>
<feature type="region of interest" description="Disordered" evidence="1">
    <location>
        <begin position="1"/>
        <end position="285"/>
    </location>
</feature>
<feature type="compositionally biased region" description="Acidic residues" evidence="1">
    <location>
        <begin position="478"/>
        <end position="492"/>
    </location>
</feature>
<gene>
    <name evidence="2" type="ORF">RM50_17155</name>
</gene>
<feature type="compositionally biased region" description="Basic and acidic residues" evidence="1">
    <location>
        <begin position="255"/>
        <end position="285"/>
    </location>
</feature>
<dbReference type="AlphaFoldDB" id="A0A0B4CUI2"/>
<feature type="compositionally biased region" description="Basic and acidic residues" evidence="1">
    <location>
        <begin position="587"/>
        <end position="597"/>
    </location>
</feature>
<evidence type="ECO:0000256" key="1">
    <source>
        <dbReference type="SAM" id="MobiDB-lite"/>
    </source>
</evidence>
<protein>
    <recommendedName>
        <fullName evidence="4">Tetratricopeptide repeat protein</fullName>
    </recommendedName>
</protein>
<dbReference type="Proteomes" id="UP000031196">
    <property type="component" value="Unassembled WGS sequence"/>
</dbReference>
<evidence type="ECO:0000313" key="3">
    <source>
        <dbReference type="Proteomes" id="UP000031196"/>
    </source>
</evidence>
<dbReference type="EMBL" id="JWTB01000036">
    <property type="protein sequence ID" value="KIC64869.1"/>
    <property type="molecule type" value="Genomic_DNA"/>
</dbReference>
<feature type="compositionally biased region" description="Basic and acidic residues" evidence="1">
    <location>
        <begin position="493"/>
        <end position="508"/>
    </location>
</feature>
<organism evidence="2 3">
    <name type="scientific">Pseudarthrobacter phenanthrenivorans</name>
    <name type="common">Arthrobacter phenanthrenivorans</name>
    <dbReference type="NCBI Taxonomy" id="361575"/>
    <lineage>
        <taxon>Bacteria</taxon>
        <taxon>Bacillati</taxon>
        <taxon>Actinomycetota</taxon>
        <taxon>Actinomycetes</taxon>
        <taxon>Micrococcales</taxon>
        <taxon>Micrococcaceae</taxon>
        <taxon>Pseudarthrobacter</taxon>
    </lineage>
</organism>
<feature type="compositionally biased region" description="Basic and acidic residues" evidence="1">
    <location>
        <begin position="235"/>
        <end position="245"/>
    </location>
</feature>
<evidence type="ECO:0008006" key="4">
    <source>
        <dbReference type="Google" id="ProtNLM"/>
    </source>
</evidence>
<feature type="compositionally biased region" description="Low complexity" evidence="1">
    <location>
        <begin position="509"/>
        <end position="535"/>
    </location>
</feature>
<feature type="region of interest" description="Disordered" evidence="1">
    <location>
        <begin position="478"/>
        <end position="597"/>
    </location>
</feature>
<evidence type="ECO:0000313" key="2">
    <source>
        <dbReference type="EMBL" id="KIC64869.1"/>
    </source>
</evidence>
<feature type="compositionally biased region" description="Basic and acidic residues" evidence="1">
    <location>
        <begin position="27"/>
        <end position="37"/>
    </location>
</feature>
<accession>A0A0B4CUI2</accession>
<dbReference type="OrthoDB" id="3215237at2"/>